<dbReference type="SUPFAM" id="SSF46785">
    <property type="entry name" value="Winged helix' DNA-binding domain"/>
    <property type="match status" value="1"/>
</dbReference>
<dbReference type="InterPro" id="IPR041027">
    <property type="entry name" value="FtsK_alpha"/>
</dbReference>
<feature type="transmembrane region" description="Helical" evidence="7">
    <location>
        <begin position="87"/>
        <end position="105"/>
    </location>
</feature>
<dbReference type="PANTHER" id="PTHR22683:SF41">
    <property type="entry name" value="DNA TRANSLOCASE FTSK"/>
    <property type="match status" value="1"/>
</dbReference>
<dbReference type="GO" id="GO:0005524">
    <property type="term" value="F:ATP binding"/>
    <property type="evidence" value="ECO:0007669"/>
    <property type="project" value="UniProtKB-UniRule"/>
</dbReference>
<dbReference type="Proteomes" id="UP000823990">
    <property type="component" value="Unassembled WGS sequence"/>
</dbReference>
<accession>A0A9D1Q053</accession>
<comment type="similarity">
    <text evidence="1">Belongs to the FtsK/SpoIIIE/SftA family.</text>
</comment>
<evidence type="ECO:0000256" key="3">
    <source>
        <dbReference type="ARBA" id="ARBA00022840"/>
    </source>
</evidence>
<keyword evidence="7" id="KW-1133">Transmembrane helix</keyword>
<evidence type="ECO:0000313" key="10">
    <source>
        <dbReference type="Proteomes" id="UP000823990"/>
    </source>
</evidence>
<keyword evidence="4" id="KW-0238">DNA-binding</keyword>
<feature type="region of interest" description="Disordered" evidence="6">
    <location>
        <begin position="391"/>
        <end position="629"/>
    </location>
</feature>
<dbReference type="GO" id="GO:0003677">
    <property type="term" value="F:DNA binding"/>
    <property type="evidence" value="ECO:0007669"/>
    <property type="project" value="UniProtKB-KW"/>
</dbReference>
<feature type="compositionally biased region" description="Polar residues" evidence="6">
    <location>
        <begin position="510"/>
        <end position="520"/>
    </location>
</feature>
<protein>
    <recommendedName>
        <fullName evidence="8">FtsK domain-containing protein</fullName>
    </recommendedName>
</protein>
<dbReference type="GO" id="GO:0016020">
    <property type="term" value="C:membrane"/>
    <property type="evidence" value="ECO:0007669"/>
    <property type="project" value="UniProtKB-SubCell"/>
</dbReference>
<feature type="domain" description="FtsK" evidence="8">
    <location>
        <begin position="767"/>
        <end position="965"/>
    </location>
</feature>
<evidence type="ECO:0000256" key="4">
    <source>
        <dbReference type="ARBA" id="ARBA00023125"/>
    </source>
</evidence>
<sequence>MSNYIRRESGGNNDKDHDVLGIVLMIISAFLLLCCAVPVIFGPVSSALQSFFLGVFGIFAYALFAFVFATGLCLVLRRRPSAPGRMILAVSGIALFLMLLLQLITTNAHLSDGFVEYLAAVYSAKWTAGGALFGLIAYGIKAVITAVGAYIVTSLLLAGCVAALVYFVLRDRGLIGKNRPAVKKAEPKRTRLSLPAEDEEPLEQRALRHNSSTALFIEDVRRHGDEEDAFAHDDRGGLYDDDDGDYARLDLIGKRRISQTQASNILYKPASDWEDFDPILASMKRPERKRPEPDEETRPSPGNDYYVTAEKQARETAPEPDVGKATVEDRKKPDKILHGSERGNGLTGLTLPTPKKPEPDTNFNGIVTSNTGGFTDFASDPHFTAYVHGTGISSDKKPFYGSEPEEEKPDFAANDDRDDIVSGDDFVSEHIEPEPSAPETRRPEPKTDRTHITGYEPFGGSNVETFGATGNNIADNNNPIANSDWLVSGGDTEPQSAPEPKPFYDDLSGGDQQLYDTISGTPPIVTEEDVTEAPAPAHEPEITAQPEQPEPEFVNDAPIVTGEDSAPWESEQEDEVIDLTERRSNGTPTGYVTETPPSVVPPPVHTEPVRPSPEPEPTPAPVPEPEPEPYIYERPPLDLLGMPEEDSVVDSADIENKTHAIEEILGSLKFPAKVCNVIVGPSVTRYELQPPQGIPVKKILSLDMDLELTLASGAIRIEAPVANKQVVGIEVANSHPVSVAFREIIDSPAFRDSRGVLPLALGKDIGGDAIVRNLEKMPHLLVAGATNMGKSVCLNTIIVSLIYRSSPEDVRIVLVDPKQIEFTLYRGLPHLLLENPITDVNHAVNALNYLIDEMERRFDLFNSMAGSGYAIRNLEEYNKCELVRNGKMKKIPYIVMVVDELADLMTTRKKDVENGIRRIAQKARAAGIHLVLATQRPSVDIITGSIKVNLPSRISLKVTSNADSRTVLDQGGAESLIGRGDMLLMCNSEPIRLQGAFLTNEEIVSIVSYVKEHNKAIFDKDIEKEILVDQNEPEDNPAMGADSAEESADEKMFPGIMRCFINSGKASTSLIQTRFSLGYARAARIIQNLEMRRWIGPSSGAKPREVLLTEAQFEEVFGVPFNE</sequence>
<evidence type="ECO:0000256" key="1">
    <source>
        <dbReference type="ARBA" id="ARBA00006474"/>
    </source>
</evidence>
<keyword evidence="7" id="KW-0812">Transmembrane</keyword>
<evidence type="ECO:0000313" key="9">
    <source>
        <dbReference type="EMBL" id="HIW02815.1"/>
    </source>
</evidence>
<dbReference type="SMART" id="SM00843">
    <property type="entry name" value="Ftsk_gamma"/>
    <property type="match status" value="1"/>
</dbReference>
<organism evidence="9 10">
    <name type="scientific">Candidatus Protoclostridium stercorigallinarum</name>
    <dbReference type="NCBI Taxonomy" id="2838741"/>
    <lineage>
        <taxon>Bacteria</taxon>
        <taxon>Bacillati</taxon>
        <taxon>Bacillota</taxon>
        <taxon>Clostridia</taxon>
        <taxon>Candidatus Protoclostridium</taxon>
    </lineage>
</organism>
<comment type="caution">
    <text evidence="9">The sequence shown here is derived from an EMBL/GenBank/DDBJ whole genome shotgun (WGS) entry which is preliminary data.</text>
</comment>
<feature type="region of interest" description="Disordered" evidence="6">
    <location>
        <begin position="282"/>
        <end position="367"/>
    </location>
</feature>
<feature type="transmembrane region" description="Helical" evidence="7">
    <location>
        <begin position="117"/>
        <end position="140"/>
    </location>
</feature>
<dbReference type="Pfam" id="PF17854">
    <property type="entry name" value="FtsK_alpha"/>
    <property type="match status" value="1"/>
</dbReference>
<dbReference type="AlphaFoldDB" id="A0A9D1Q053"/>
<dbReference type="Pfam" id="PF09397">
    <property type="entry name" value="FtsK_gamma"/>
    <property type="match status" value="1"/>
</dbReference>
<feature type="transmembrane region" description="Helical" evidence="7">
    <location>
        <begin position="47"/>
        <end position="75"/>
    </location>
</feature>
<dbReference type="EMBL" id="DXHS01000090">
    <property type="protein sequence ID" value="HIW02815.1"/>
    <property type="molecule type" value="Genomic_DNA"/>
</dbReference>
<proteinExistence type="inferred from homology"/>
<feature type="compositionally biased region" description="Basic and acidic residues" evidence="6">
    <location>
        <begin position="427"/>
        <end position="451"/>
    </location>
</feature>
<keyword evidence="7" id="KW-0472">Membrane</keyword>
<evidence type="ECO:0000256" key="2">
    <source>
        <dbReference type="ARBA" id="ARBA00022741"/>
    </source>
</evidence>
<feature type="transmembrane region" description="Helical" evidence="7">
    <location>
        <begin position="20"/>
        <end position="41"/>
    </location>
</feature>
<feature type="compositionally biased region" description="Basic and acidic residues" evidence="6">
    <location>
        <begin position="289"/>
        <end position="298"/>
    </location>
</feature>
<reference evidence="9" key="1">
    <citation type="journal article" date="2021" name="PeerJ">
        <title>Extensive microbial diversity within the chicken gut microbiome revealed by metagenomics and culture.</title>
        <authorList>
            <person name="Gilroy R."/>
            <person name="Ravi A."/>
            <person name="Getino M."/>
            <person name="Pursley I."/>
            <person name="Horton D.L."/>
            <person name="Alikhan N.F."/>
            <person name="Baker D."/>
            <person name="Gharbi K."/>
            <person name="Hall N."/>
            <person name="Watson M."/>
            <person name="Adriaenssens E.M."/>
            <person name="Foster-Nyarko E."/>
            <person name="Jarju S."/>
            <person name="Secka A."/>
            <person name="Antonio M."/>
            <person name="Oren A."/>
            <person name="Chaudhuri R.R."/>
            <person name="La Ragione R."/>
            <person name="Hildebrand F."/>
            <person name="Pallen M.J."/>
        </authorList>
    </citation>
    <scope>NUCLEOTIDE SEQUENCE</scope>
    <source>
        <strain evidence="9">12435</strain>
    </source>
</reference>
<dbReference type="Gene3D" id="3.30.980.40">
    <property type="match status" value="1"/>
</dbReference>
<dbReference type="PROSITE" id="PS50901">
    <property type="entry name" value="FTSK"/>
    <property type="match status" value="1"/>
</dbReference>
<dbReference type="Gene3D" id="3.40.50.300">
    <property type="entry name" value="P-loop containing nucleotide triphosphate hydrolases"/>
    <property type="match status" value="1"/>
</dbReference>
<evidence type="ECO:0000256" key="6">
    <source>
        <dbReference type="SAM" id="MobiDB-lite"/>
    </source>
</evidence>
<dbReference type="InterPro" id="IPR027417">
    <property type="entry name" value="P-loop_NTPase"/>
</dbReference>
<evidence type="ECO:0000259" key="8">
    <source>
        <dbReference type="PROSITE" id="PS50901"/>
    </source>
</evidence>
<dbReference type="InterPro" id="IPR002543">
    <property type="entry name" value="FtsK_dom"/>
</dbReference>
<dbReference type="InterPro" id="IPR036390">
    <property type="entry name" value="WH_DNA-bd_sf"/>
</dbReference>
<gene>
    <name evidence="9" type="ORF">H9892_05700</name>
</gene>
<dbReference type="PANTHER" id="PTHR22683">
    <property type="entry name" value="SPORULATION PROTEIN RELATED"/>
    <property type="match status" value="1"/>
</dbReference>
<keyword evidence="2 5" id="KW-0547">Nucleotide-binding</keyword>
<feature type="compositionally biased region" description="Basic and acidic residues" evidence="6">
    <location>
        <begin position="326"/>
        <end position="341"/>
    </location>
</feature>
<keyword evidence="3 5" id="KW-0067">ATP-binding</keyword>
<dbReference type="InterPro" id="IPR018541">
    <property type="entry name" value="Ftsk_gamma"/>
</dbReference>
<dbReference type="InterPro" id="IPR050206">
    <property type="entry name" value="FtsK/SpoIIIE/SftA"/>
</dbReference>
<dbReference type="Pfam" id="PF01580">
    <property type="entry name" value="FtsK_SpoIIIE"/>
    <property type="match status" value="1"/>
</dbReference>
<feature type="binding site" evidence="5">
    <location>
        <begin position="784"/>
        <end position="791"/>
    </location>
    <ligand>
        <name>ATP</name>
        <dbReference type="ChEBI" id="CHEBI:30616"/>
    </ligand>
</feature>
<reference evidence="9" key="2">
    <citation type="submission" date="2021-04" db="EMBL/GenBank/DDBJ databases">
        <authorList>
            <person name="Gilroy R."/>
        </authorList>
    </citation>
    <scope>NUCLEOTIDE SEQUENCE</scope>
    <source>
        <strain evidence="9">12435</strain>
    </source>
</reference>
<evidence type="ECO:0000256" key="5">
    <source>
        <dbReference type="PROSITE-ProRule" id="PRU00289"/>
    </source>
</evidence>
<feature type="compositionally biased region" description="Pro residues" evidence="6">
    <location>
        <begin position="598"/>
        <end position="624"/>
    </location>
</feature>
<feature type="compositionally biased region" description="Low complexity" evidence="6">
    <location>
        <begin position="471"/>
        <end position="482"/>
    </location>
</feature>
<dbReference type="Gene3D" id="1.10.10.10">
    <property type="entry name" value="Winged helix-like DNA-binding domain superfamily/Winged helix DNA-binding domain"/>
    <property type="match status" value="1"/>
</dbReference>
<feature type="transmembrane region" description="Helical" evidence="7">
    <location>
        <begin position="147"/>
        <end position="169"/>
    </location>
</feature>
<dbReference type="SUPFAM" id="SSF52540">
    <property type="entry name" value="P-loop containing nucleoside triphosphate hydrolases"/>
    <property type="match status" value="1"/>
</dbReference>
<evidence type="ECO:0000256" key="7">
    <source>
        <dbReference type="SAM" id="Phobius"/>
    </source>
</evidence>
<name>A0A9D1Q053_9FIRM</name>
<dbReference type="InterPro" id="IPR036388">
    <property type="entry name" value="WH-like_DNA-bd_sf"/>
</dbReference>